<dbReference type="EMBL" id="LXQA010294948">
    <property type="protein sequence ID" value="MCI41676.1"/>
    <property type="molecule type" value="Genomic_DNA"/>
</dbReference>
<accession>A0A392S1G7</accession>
<evidence type="ECO:0000313" key="2">
    <source>
        <dbReference type="Proteomes" id="UP000265520"/>
    </source>
</evidence>
<comment type="caution">
    <text evidence="1">The sequence shown here is derived from an EMBL/GenBank/DDBJ whole genome shotgun (WGS) entry which is preliminary data.</text>
</comment>
<sequence length="49" mass="5281">PLQDPVGPPAIGPSTVYIHAPSPIVLGVMECVKKSYIGCELAWTRVYVK</sequence>
<feature type="non-terminal residue" evidence="1">
    <location>
        <position position="1"/>
    </location>
</feature>
<keyword evidence="2" id="KW-1185">Reference proteome</keyword>
<protein>
    <submittedName>
        <fullName evidence="1">Uncharacterized protein</fullName>
    </submittedName>
</protein>
<proteinExistence type="predicted"/>
<dbReference type="Proteomes" id="UP000265520">
    <property type="component" value="Unassembled WGS sequence"/>
</dbReference>
<name>A0A392S1G7_9FABA</name>
<reference evidence="1 2" key="1">
    <citation type="journal article" date="2018" name="Front. Plant Sci.">
        <title>Red Clover (Trifolium pratense) and Zigzag Clover (T. medium) - A Picture of Genomic Similarities and Differences.</title>
        <authorList>
            <person name="Dluhosova J."/>
            <person name="Istvanek J."/>
            <person name="Nedelnik J."/>
            <person name="Repkova J."/>
        </authorList>
    </citation>
    <scope>NUCLEOTIDE SEQUENCE [LARGE SCALE GENOMIC DNA]</scope>
    <source>
        <strain evidence="2">cv. 10/8</strain>
        <tissue evidence="1">Leaf</tissue>
    </source>
</reference>
<dbReference type="AlphaFoldDB" id="A0A392S1G7"/>
<evidence type="ECO:0000313" key="1">
    <source>
        <dbReference type="EMBL" id="MCI41676.1"/>
    </source>
</evidence>
<organism evidence="1 2">
    <name type="scientific">Trifolium medium</name>
    <dbReference type="NCBI Taxonomy" id="97028"/>
    <lineage>
        <taxon>Eukaryota</taxon>
        <taxon>Viridiplantae</taxon>
        <taxon>Streptophyta</taxon>
        <taxon>Embryophyta</taxon>
        <taxon>Tracheophyta</taxon>
        <taxon>Spermatophyta</taxon>
        <taxon>Magnoliopsida</taxon>
        <taxon>eudicotyledons</taxon>
        <taxon>Gunneridae</taxon>
        <taxon>Pentapetalae</taxon>
        <taxon>rosids</taxon>
        <taxon>fabids</taxon>
        <taxon>Fabales</taxon>
        <taxon>Fabaceae</taxon>
        <taxon>Papilionoideae</taxon>
        <taxon>50 kb inversion clade</taxon>
        <taxon>NPAAA clade</taxon>
        <taxon>Hologalegina</taxon>
        <taxon>IRL clade</taxon>
        <taxon>Trifolieae</taxon>
        <taxon>Trifolium</taxon>
    </lineage>
</organism>